<dbReference type="SUPFAM" id="SSF46785">
    <property type="entry name" value="Winged helix' DNA-binding domain"/>
    <property type="match status" value="1"/>
</dbReference>
<dbReference type="Gene3D" id="2.40.50.100">
    <property type="match status" value="2"/>
</dbReference>
<dbReference type="GO" id="GO:0030151">
    <property type="term" value="F:molybdenum ion binding"/>
    <property type="evidence" value="ECO:0007669"/>
    <property type="project" value="UniProtKB-UniRule"/>
</dbReference>
<evidence type="ECO:0000256" key="1">
    <source>
        <dbReference type="ARBA" id="ARBA00008110"/>
    </source>
</evidence>
<proteinExistence type="inferred from homology"/>
<reference evidence="8 9" key="1">
    <citation type="submission" date="2019-08" db="EMBL/GenBank/DDBJ databases">
        <authorList>
            <person name="Peeters C."/>
        </authorList>
    </citation>
    <scope>NUCLEOTIDE SEQUENCE [LARGE SCALE GENOMIC DNA]</scope>
    <source>
        <strain evidence="8 9">LMG 31115</strain>
    </source>
</reference>
<dbReference type="InterPro" id="IPR005116">
    <property type="entry name" value="Transp-assoc_OB_typ1"/>
</dbReference>
<accession>A0A5E4RZ42</accession>
<dbReference type="NCBIfam" id="TIGR00637">
    <property type="entry name" value="ModE_repress"/>
    <property type="match status" value="1"/>
</dbReference>
<dbReference type="GO" id="GO:0015689">
    <property type="term" value="P:molybdate ion transport"/>
    <property type="evidence" value="ECO:0007669"/>
    <property type="project" value="UniProtKB-UniRule"/>
</dbReference>
<dbReference type="AlphaFoldDB" id="A0A5E4RZ42"/>
<sequence length="295" mass="30351">MRPPLGLIEKNIMVSEPSSTPDDVLRNETNNALQVSGSLWLHRGNSSLGGQARIALLEHIATQGSITAAAKAAGMSYKAAWDAVDAMNQLAGEPLVARSTGGRGGGGTTLTARGAKLVAAFRAVEAAQQQFLARVANDLEHFDEQWQVIARLGLQTSARNQLHGTITAIRRCGVNDEVTLTLPGGEAITASLTHHSTQTLGLAVGGDAFALIKAPWIEIARGADLAGLPTANRLAGTVVSITNDIGQAEVILALPGGGRLAAVMPHDTLVNRGLAEANGATAAFAATSVIIGVLA</sequence>
<name>A0A5E4RZ42_9BURK</name>
<protein>
    <submittedName>
        <fullName evidence="8">Molybdenum-pterin-binding protein MopA</fullName>
    </submittedName>
</protein>
<dbReference type="Pfam" id="PF03459">
    <property type="entry name" value="TOBE"/>
    <property type="match status" value="1"/>
</dbReference>
<dbReference type="PROSITE" id="PS51866">
    <property type="entry name" value="MOP"/>
    <property type="match status" value="1"/>
</dbReference>
<dbReference type="InterPro" id="IPR000847">
    <property type="entry name" value="LysR_HTH_N"/>
</dbReference>
<evidence type="ECO:0000259" key="7">
    <source>
        <dbReference type="PROSITE" id="PS51866"/>
    </source>
</evidence>
<dbReference type="InterPro" id="IPR003725">
    <property type="entry name" value="ModE-bd_N"/>
</dbReference>
<dbReference type="InterPro" id="IPR004606">
    <property type="entry name" value="Mop_domain"/>
</dbReference>
<dbReference type="InterPro" id="IPR016462">
    <property type="entry name" value="ModE"/>
</dbReference>
<dbReference type="NCBIfam" id="TIGR00638">
    <property type="entry name" value="Mop"/>
    <property type="match status" value="1"/>
</dbReference>
<evidence type="ECO:0000313" key="8">
    <source>
        <dbReference type="EMBL" id="VVD67138.1"/>
    </source>
</evidence>
<keyword evidence="3 5" id="KW-0500">Molybdenum</keyword>
<evidence type="ECO:0000256" key="3">
    <source>
        <dbReference type="ARBA" id="ARBA00022505"/>
    </source>
</evidence>
<evidence type="ECO:0000256" key="2">
    <source>
        <dbReference type="ARBA" id="ARBA00022448"/>
    </source>
</evidence>
<dbReference type="PIRSF" id="PIRSF005763">
    <property type="entry name" value="Txn_reg_ModE"/>
    <property type="match status" value="1"/>
</dbReference>
<evidence type="ECO:0000256" key="5">
    <source>
        <dbReference type="PIRNR" id="PIRNR005763"/>
    </source>
</evidence>
<dbReference type="InterPro" id="IPR051815">
    <property type="entry name" value="Molybdate_resp_trans_reg"/>
</dbReference>
<keyword evidence="4" id="KW-0677">Repeat</keyword>
<keyword evidence="2 5" id="KW-0813">Transport</keyword>
<dbReference type="EMBL" id="CABPSI010000001">
    <property type="protein sequence ID" value="VVD67138.1"/>
    <property type="molecule type" value="Genomic_DNA"/>
</dbReference>
<dbReference type="GO" id="GO:0003700">
    <property type="term" value="F:DNA-binding transcription factor activity"/>
    <property type="evidence" value="ECO:0007669"/>
    <property type="project" value="InterPro"/>
</dbReference>
<dbReference type="PANTHER" id="PTHR30432:SF1">
    <property type="entry name" value="DNA-BINDING TRANSCRIPTIONAL DUAL REGULATOR MODE"/>
    <property type="match status" value="1"/>
</dbReference>
<gene>
    <name evidence="8" type="primary">mopA_1</name>
    <name evidence="8" type="ORF">PIN31115_00401</name>
</gene>
<comment type="similarity">
    <text evidence="1 5">Belongs to the ModE family.</text>
</comment>
<dbReference type="Proteomes" id="UP000333828">
    <property type="component" value="Unassembled WGS sequence"/>
</dbReference>
<evidence type="ECO:0000256" key="6">
    <source>
        <dbReference type="PIRSR" id="PIRSR005763-1"/>
    </source>
</evidence>
<dbReference type="PANTHER" id="PTHR30432">
    <property type="entry name" value="TRANSCRIPTIONAL REGULATOR MODE"/>
    <property type="match status" value="1"/>
</dbReference>
<keyword evidence="9" id="KW-1185">Reference proteome</keyword>
<dbReference type="InterPro" id="IPR008995">
    <property type="entry name" value="Mo/tungstate-bd_C_term_dom"/>
</dbReference>
<dbReference type="Pfam" id="PF00126">
    <property type="entry name" value="HTH_1"/>
    <property type="match status" value="1"/>
</dbReference>
<dbReference type="SUPFAM" id="SSF50331">
    <property type="entry name" value="MOP-like"/>
    <property type="match status" value="2"/>
</dbReference>
<evidence type="ECO:0000256" key="4">
    <source>
        <dbReference type="ARBA" id="ARBA00022737"/>
    </source>
</evidence>
<dbReference type="InterPro" id="IPR036390">
    <property type="entry name" value="WH_DNA-bd_sf"/>
</dbReference>
<feature type="domain" description="Mop" evidence="7">
    <location>
        <begin position="155"/>
        <end position="221"/>
    </location>
</feature>
<dbReference type="InterPro" id="IPR036388">
    <property type="entry name" value="WH-like_DNA-bd_sf"/>
</dbReference>
<dbReference type="Gene3D" id="1.10.10.10">
    <property type="entry name" value="Winged helix-like DNA-binding domain superfamily/Winged helix DNA-binding domain"/>
    <property type="match status" value="1"/>
</dbReference>
<evidence type="ECO:0000313" key="9">
    <source>
        <dbReference type="Proteomes" id="UP000333828"/>
    </source>
</evidence>
<organism evidence="8 9">
    <name type="scientific">Pandoraea iniqua</name>
    <dbReference type="NCBI Taxonomy" id="2508288"/>
    <lineage>
        <taxon>Bacteria</taxon>
        <taxon>Pseudomonadati</taxon>
        <taxon>Pseudomonadota</taxon>
        <taxon>Betaproteobacteria</taxon>
        <taxon>Burkholderiales</taxon>
        <taxon>Burkholderiaceae</taxon>
        <taxon>Pandoraea</taxon>
    </lineage>
</organism>
<feature type="region of interest" description="Required for dimer formation and molybdate binding" evidence="6">
    <location>
        <begin position="156"/>
        <end position="164"/>
    </location>
</feature>